<comment type="subcellular location">
    <subcellularLocation>
        <location evidence="1">Cytoplasm</location>
    </subcellularLocation>
</comment>
<sequence>MAQVANEIEKVLANRERLADEILINKQAVIDYDRRRNGNREGLNQLNKGKIKNDKKVWMMAGGDLFIRLPTKEAKDYIEKDQNQLTEKIDTARTIMKQNVKKLEGYDMKGFDLKSITSDDLYGITKE</sequence>
<comment type="caution">
    <text evidence="4">The sequence shown here is derived from an EMBL/GenBank/DDBJ whole genome shotgun (WGS) entry which is preliminary data.</text>
</comment>
<dbReference type="InterPro" id="IPR030482">
    <property type="entry name" value="PDRG1"/>
</dbReference>
<keyword evidence="5" id="KW-1185">Reference proteome</keyword>
<keyword evidence="2" id="KW-0963">Cytoplasm</keyword>
<gene>
    <name evidence="4" type="ORF">BDA99DRAFT_526010</name>
</gene>
<organism evidence="4 5">
    <name type="scientific">Phascolomyces articulosus</name>
    <dbReference type="NCBI Taxonomy" id="60185"/>
    <lineage>
        <taxon>Eukaryota</taxon>
        <taxon>Fungi</taxon>
        <taxon>Fungi incertae sedis</taxon>
        <taxon>Mucoromycota</taxon>
        <taxon>Mucoromycotina</taxon>
        <taxon>Mucoromycetes</taxon>
        <taxon>Mucorales</taxon>
        <taxon>Lichtheimiaceae</taxon>
        <taxon>Phascolomyces</taxon>
    </lineage>
</organism>
<accession>A0AAD5P8I7</accession>
<dbReference type="PANTHER" id="PTHR21162">
    <property type="entry name" value="P53 AND DNA DAMAGE-REGULATED PROTEIN"/>
    <property type="match status" value="1"/>
</dbReference>
<protein>
    <submittedName>
        <fullName evidence="4">P53 and DNA damage-regulated protein 1-like protein</fullName>
    </submittedName>
</protein>
<keyword evidence="3" id="KW-0143">Chaperone</keyword>
<dbReference type="CDD" id="cd22860">
    <property type="entry name" value="PDRG1"/>
    <property type="match status" value="1"/>
</dbReference>
<evidence type="ECO:0000313" key="4">
    <source>
        <dbReference type="EMBL" id="KAI9247481.1"/>
    </source>
</evidence>
<reference evidence="4" key="2">
    <citation type="submission" date="2023-02" db="EMBL/GenBank/DDBJ databases">
        <authorList>
            <consortium name="DOE Joint Genome Institute"/>
            <person name="Mondo S.J."/>
            <person name="Chang Y."/>
            <person name="Wang Y."/>
            <person name="Ahrendt S."/>
            <person name="Andreopoulos W."/>
            <person name="Barry K."/>
            <person name="Beard J."/>
            <person name="Benny G.L."/>
            <person name="Blankenship S."/>
            <person name="Bonito G."/>
            <person name="Cuomo C."/>
            <person name="Desiro A."/>
            <person name="Gervers K.A."/>
            <person name="Hundley H."/>
            <person name="Kuo A."/>
            <person name="LaButti K."/>
            <person name="Lang B.F."/>
            <person name="Lipzen A."/>
            <person name="O'Donnell K."/>
            <person name="Pangilinan J."/>
            <person name="Reynolds N."/>
            <person name="Sandor L."/>
            <person name="Smith M.W."/>
            <person name="Tsang A."/>
            <person name="Grigoriev I.V."/>
            <person name="Stajich J.E."/>
            <person name="Spatafora J.W."/>
        </authorList>
    </citation>
    <scope>NUCLEOTIDE SEQUENCE</scope>
    <source>
        <strain evidence="4">RSA 2281</strain>
    </source>
</reference>
<proteinExistence type="predicted"/>
<evidence type="ECO:0000256" key="2">
    <source>
        <dbReference type="ARBA" id="ARBA00022490"/>
    </source>
</evidence>
<dbReference type="Proteomes" id="UP001209540">
    <property type="component" value="Unassembled WGS sequence"/>
</dbReference>
<dbReference type="GO" id="GO:0005737">
    <property type="term" value="C:cytoplasm"/>
    <property type="evidence" value="ECO:0007669"/>
    <property type="project" value="UniProtKB-SubCell"/>
</dbReference>
<dbReference type="InterPro" id="IPR009053">
    <property type="entry name" value="Prefoldin"/>
</dbReference>
<evidence type="ECO:0000256" key="1">
    <source>
        <dbReference type="ARBA" id="ARBA00004496"/>
    </source>
</evidence>
<dbReference type="EMBL" id="JAIXMP010000042">
    <property type="protein sequence ID" value="KAI9247481.1"/>
    <property type="molecule type" value="Genomic_DNA"/>
</dbReference>
<reference evidence="4" key="1">
    <citation type="journal article" date="2022" name="IScience">
        <title>Evolution of zygomycete secretomes and the origins of terrestrial fungal ecologies.</title>
        <authorList>
            <person name="Chang Y."/>
            <person name="Wang Y."/>
            <person name="Mondo S."/>
            <person name="Ahrendt S."/>
            <person name="Andreopoulos W."/>
            <person name="Barry K."/>
            <person name="Beard J."/>
            <person name="Benny G.L."/>
            <person name="Blankenship S."/>
            <person name="Bonito G."/>
            <person name="Cuomo C."/>
            <person name="Desiro A."/>
            <person name="Gervers K.A."/>
            <person name="Hundley H."/>
            <person name="Kuo A."/>
            <person name="LaButti K."/>
            <person name="Lang B.F."/>
            <person name="Lipzen A."/>
            <person name="O'Donnell K."/>
            <person name="Pangilinan J."/>
            <person name="Reynolds N."/>
            <person name="Sandor L."/>
            <person name="Smith M.E."/>
            <person name="Tsang A."/>
            <person name="Grigoriev I.V."/>
            <person name="Stajich J.E."/>
            <person name="Spatafora J.W."/>
        </authorList>
    </citation>
    <scope>NUCLEOTIDE SEQUENCE</scope>
    <source>
        <strain evidence="4">RSA 2281</strain>
    </source>
</reference>
<dbReference type="SUPFAM" id="SSF46579">
    <property type="entry name" value="Prefoldin"/>
    <property type="match status" value="1"/>
</dbReference>
<dbReference type="Gene3D" id="1.10.287.370">
    <property type="match status" value="1"/>
</dbReference>
<dbReference type="AlphaFoldDB" id="A0AAD5P8I7"/>
<name>A0AAD5P8I7_9FUNG</name>
<evidence type="ECO:0000256" key="3">
    <source>
        <dbReference type="ARBA" id="ARBA00023186"/>
    </source>
</evidence>
<evidence type="ECO:0000313" key="5">
    <source>
        <dbReference type="Proteomes" id="UP001209540"/>
    </source>
</evidence>
<dbReference type="PANTHER" id="PTHR21162:SF0">
    <property type="entry name" value="P53 AND DNA DAMAGE-REGULATED PROTEIN 1"/>
    <property type="match status" value="1"/>
</dbReference>